<evidence type="ECO:0000256" key="6">
    <source>
        <dbReference type="ARBA" id="ARBA00023315"/>
    </source>
</evidence>
<dbReference type="STRING" id="5217.A0A4Q1BEY7"/>
<name>A0A4Q1BEY7_TREME</name>
<dbReference type="EMBL" id="SDIL01000112">
    <property type="protein sequence ID" value="RXK36025.1"/>
    <property type="molecule type" value="Genomic_DNA"/>
</dbReference>
<keyword evidence="2 7" id="KW-0812">Transmembrane</keyword>
<keyword evidence="3 7" id="KW-1133">Transmembrane helix</keyword>
<feature type="transmembrane region" description="Helical" evidence="7">
    <location>
        <begin position="47"/>
        <end position="69"/>
    </location>
</feature>
<accession>A0A4Q1BEY7</accession>
<evidence type="ECO:0000313" key="9">
    <source>
        <dbReference type="Proteomes" id="UP000289152"/>
    </source>
</evidence>
<gene>
    <name evidence="8" type="ORF">M231_06739</name>
</gene>
<reference evidence="8 9" key="1">
    <citation type="submission" date="2016-06" db="EMBL/GenBank/DDBJ databases">
        <title>Evolution of pathogenesis and genome organization in the Tremellales.</title>
        <authorList>
            <person name="Cuomo C."/>
            <person name="Litvintseva A."/>
            <person name="Heitman J."/>
            <person name="Chen Y."/>
            <person name="Sun S."/>
            <person name="Springer D."/>
            <person name="Dromer F."/>
            <person name="Young S."/>
            <person name="Zeng Q."/>
            <person name="Chapman S."/>
            <person name="Gujja S."/>
            <person name="Saif S."/>
            <person name="Birren B."/>
        </authorList>
    </citation>
    <scope>NUCLEOTIDE SEQUENCE [LARGE SCALE GENOMIC DNA]</scope>
    <source>
        <strain evidence="8 9">ATCC 28783</strain>
    </source>
</reference>
<evidence type="ECO:0000256" key="3">
    <source>
        <dbReference type="ARBA" id="ARBA00022989"/>
    </source>
</evidence>
<dbReference type="GO" id="GO:0006629">
    <property type="term" value="P:lipid metabolic process"/>
    <property type="evidence" value="ECO:0007669"/>
    <property type="project" value="UniProtKB-KW"/>
</dbReference>
<dbReference type="InParanoid" id="A0A4Q1BEY7"/>
<dbReference type="Proteomes" id="UP000289152">
    <property type="component" value="Unassembled WGS sequence"/>
</dbReference>
<keyword evidence="1" id="KW-0808">Transferase</keyword>
<keyword evidence="6" id="KW-0012">Acyltransferase</keyword>
<evidence type="ECO:0000256" key="2">
    <source>
        <dbReference type="ARBA" id="ARBA00022692"/>
    </source>
</evidence>
<dbReference type="OrthoDB" id="272512at2759"/>
<keyword evidence="5 7" id="KW-0472">Membrane</keyword>
<evidence type="ECO:0000256" key="1">
    <source>
        <dbReference type="ARBA" id="ARBA00022679"/>
    </source>
</evidence>
<dbReference type="AlphaFoldDB" id="A0A4Q1BEY7"/>
<sequence>MEKFSKWRDPATGIQPFLPPVAPNKVNPVFKILLYPSCVFHSLVRGILLGIVAILHILLVNIICFPFILIPQLHYLLSTIFTTITTRLSLFLMGYWSIPLDIITPKRTKTSSVSQSLRSPLKGDLIISNWTSYVDIIYLTYKFNPTFLLPIFSPSPPPKSALTGKHTGTGSAQLISKLPQPSLLGYIPLSLFSLLFQTGSLPTIHSTTPKGMYKSLQDARKKCLGPIVLLPECTTSNGRALLRFPEGLLSQEDIGDKGLTWIVYLRHSSPTPFAPSATCPLPQPFRHLFGSLLFTPTPMPQRSLGVRMLHPSASPSSPSFLPSEILADHPGGLEGLGKNGEGVWREAVSVVLAETGKVRRVKGMGWVEKEGFLEYWNTKRR</sequence>
<feature type="transmembrane region" description="Helical" evidence="7">
    <location>
        <begin position="75"/>
        <end position="98"/>
    </location>
</feature>
<keyword evidence="4" id="KW-0443">Lipid metabolism</keyword>
<evidence type="ECO:0008006" key="10">
    <source>
        <dbReference type="Google" id="ProtNLM"/>
    </source>
</evidence>
<comment type="caution">
    <text evidence="8">The sequence shown here is derived from an EMBL/GenBank/DDBJ whole genome shotgun (WGS) entry which is preliminary data.</text>
</comment>
<organism evidence="8 9">
    <name type="scientific">Tremella mesenterica</name>
    <name type="common">Jelly fungus</name>
    <dbReference type="NCBI Taxonomy" id="5217"/>
    <lineage>
        <taxon>Eukaryota</taxon>
        <taxon>Fungi</taxon>
        <taxon>Dikarya</taxon>
        <taxon>Basidiomycota</taxon>
        <taxon>Agaricomycotina</taxon>
        <taxon>Tremellomycetes</taxon>
        <taxon>Tremellales</taxon>
        <taxon>Tremellaceae</taxon>
        <taxon>Tremella</taxon>
    </lineage>
</organism>
<dbReference type="FunCoup" id="A0A4Q1BEY7">
    <property type="interactions" value="39"/>
</dbReference>
<proteinExistence type="predicted"/>
<dbReference type="VEuPathDB" id="FungiDB:TREMEDRAFT_67999"/>
<protein>
    <recommendedName>
        <fullName evidence="10">Phospholipid/glycerol acyltransferase domain-containing protein</fullName>
    </recommendedName>
</protein>
<evidence type="ECO:0000256" key="4">
    <source>
        <dbReference type="ARBA" id="ARBA00023098"/>
    </source>
</evidence>
<dbReference type="GO" id="GO:0016746">
    <property type="term" value="F:acyltransferase activity"/>
    <property type="evidence" value="ECO:0007669"/>
    <property type="project" value="UniProtKB-KW"/>
</dbReference>
<evidence type="ECO:0000256" key="7">
    <source>
        <dbReference type="SAM" id="Phobius"/>
    </source>
</evidence>
<dbReference type="PANTHER" id="PTHR23063">
    <property type="entry name" value="PHOSPHOLIPID ACYLTRANSFERASE"/>
    <property type="match status" value="1"/>
</dbReference>
<evidence type="ECO:0000313" key="8">
    <source>
        <dbReference type="EMBL" id="RXK36025.1"/>
    </source>
</evidence>
<dbReference type="PANTHER" id="PTHR23063:SF60">
    <property type="entry name" value="LYSOPHOSPHATIDIC ACID:OLEOYL-COA ACYLTRANSFERASE 1"/>
    <property type="match status" value="1"/>
</dbReference>
<keyword evidence="9" id="KW-1185">Reference proteome</keyword>
<evidence type="ECO:0000256" key="5">
    <source>
        <dbReference type="ARBA" id="ARBA00023136"/>
    </source>
</evidence>